<reference evidence="12 13" key="1">
    <citation type="submission" date="2019-09" db="EMBL/GenBank/DDBJ databases">
        <title>Bird 10,000 Genomes (B10K) Project - Family phase.</title>
        <authorList>
            <person name="Zhang G."/>
        </authorList>
    </citation>
    <scope>NUCLEOTIDE SEQUENCE [LARGE SCALE GENOMIC DNA]</scope>
    <source>
        <strain evidence="12">B10K-DU-001-24</strain>
        <tissue evidence="12">Muscle</tissue>
    </source>
</reference>
<evidence type="ECO:0000256" key="4">
    <source>
        <dbReference type="ARBA" id="ARBA00022771"/>
    </source>
</evidence>
<dbReference type="SMART" id="SM00355">
    <property type="entry name" value="ZnF_C2H2"/>
    <property type="match status" value="2"/>
</dbReference>
<dbReference type="Gene3D" id="3.30.160.60">
    <property type="entry name" value="Classic Zinc Finger"/>
    <property type="match status" value="2"/>
</dbReference>
<organism evidence="12 13">
    <name type="scientific">Psilopogon haemacephalus</name>
    <name type="common">coppersmith barbet</name>
    <dbReference type="NCBI Taxonomy" id="2585815"/>
    <lineage>
        <taxon>Eukaryota</taxon>
        <taxon>Metazoa</taxon>
        <taxon>Chordata</taxon>
        <taxon>Craniata</taxon>
        <taxon>Vertebrata</taxon>
        <taxon>Euteleostomi</taxon>
        <taxon>Archelosauria</taxon>
        <taxon>Archosauria</taxon>
        <taxon>Dinosauria</taxon>
        <taxon>Saurischia</taxon>
        <taxon>Theropoda</taxon>
        <taxon>Coelurosauria</taxon>
        <taxon>Aves</taxon>
        <taxon>Neognathae</taxon>
        <taxon>Neoaves</taxon>
        <taxon>Telluraves</taxon>
        <taxon>Coraciimorphae</taxon>
        <taxon>Piciformes</taxon>
        <taxon>Megalaimidae</taxon>
        <taxon>Psilopogon</taxon>
    </lineage>
</organism>
<keyword evidence="7" id="KW-0238">DNA-binding</keyword>
<proteinExistence type="predicted"/>
<evidence type="ECO:0000313" key="13">
    <source>
        <dbReference type="Proteomes" id="UP000574528"/>
    </source>
</evidence>
<evidence type="ECO:0000313" key="12">
    <source>
        <dbReference type="EMBL" id="NXG54049.1"/>
    </source>
</evidence>
<dbReference type="FunFam" id="3.30.160.60:FF:000416">
    <property type="entry name" value="zinc finger protein 879 isoform X1"/>
    <property type="match status" value="1"/>
</dbReference>
<keyword evidence="13" id="KW-1185">Reference proteome</keyword>
<dbReference type="EMBL" id="VWZI01038866">
    <property type="protein sequence ID" value="NXG54049.1"/>
    <property type="molecule type" value="Genomic_DNA"/>
</dbReference>
<evidence type="ECO:0000256" key="1">
    <source>
        <dbReference type="ARBA" id="ARBA00004123"/>
    </source>
</evidence>
<keyword evidence="2" id="KW-0479">Metal-binding</keyword>
<dbReference type="PANTHER" id="PTHR23235:SF178">
    <property type="entry name" value="C2H2-TYPE DOMAIN-CONTAINING PROTEIN-RELATED"/>
    <property type="match status" value="1"/>
</dbReference>
<keyword evidence="8" id="KW-0804">Transcription</keyword>
<dbReference type="FunFam" id="3.30.160.60:FF:001638">
    <property type="entry name" value="Zinc finger protein 668"/>
    <property type="match status" value="1"/>
</dbReference>
<keyword evidence="9" id="KW-0539">Nucleus</keyword>
<comment type="caution">
    <text evidence="12">The sequence shown here is derived from an EMBL/GenBank/DDBJ whole genome shotgun (WGS) entry which is preliminary data.</text>
</comment>
<evidence type="ECO:0000256" key="9">
    <source>
        <dbReference type="ARBA" id="ARBA00023242"/>
    </source>
</evidence>
<keyword evidence="6" id="KW-0805">Transcription regulation</keyword>
<dbReference type="AlphaFoldDB" id="A0A7K9CPF3"/>
<dbReference type="Proteomes" id="UP000574528">
    <property type="component" value="Unassembled WGS sequence"/>
</dbReference>
<dbReference type="GO" id="GO:0000978">
    <property type="term" value="F:RNA polymerase II cis-regulatory region sequence-specific DNA binding"/>
    <property type="evidence" value="ECO:0007669"/>
    <property type="project" value="TreeGrafter"/>
</dbReference>
<dbReference type="GO" id="GO:0008270">
    <property type="term" value="F:zinc ion binding"/>
    <property type="evidence" value="ECO:0007669"/>
    <property type="project" value="UniProtKB-KW"/>
</dbReference>
<keyword evidence="5" id="KW-0862">Zinc</keyword>
<dbReference type="PROSITE" id="PS50157">
    <property type="entry name" value="ZINC_FINGER_C2H2_2"/>
    <property type="match status" value="2"/>
</dbReference>
<evidence type="ECO:0000256" key="5">
    <source>
        <dbReference type="ARBA" id="ARBA00022833"/>
    </source>
</evidence>
<feature type="non-terminal residue" evidence="12">
    <location>
        <position position="1"/>
    </location>
</feature>
<evidence type="ECO:0000259" key="11">
    <source>
        <dbReference type="PROSITE" id="PS50157"/>
    </source>
</evidence>
<accession>A0A7K9CPF3</accession>
<evidence type="ECO:0000256" key="10">
    <source>
        <dbReference type="PROSITE-ProRule" id="PRU00042"/>
    </source>
</evidence>
<feature type="domain" description="C2H2-type" evidence="11">
    <location>
        <begin position="7"/>
        <end position="34"/>
    </location>
</feature>
<dbReference type="OrthoDB" id="3437960at2759"/>
<keyword evidence="3" id="KW-0677">Repeat</keyword>
<evidence type="ECO:0000256" key="3">
    <source>
        <dbReference type="ARBA" id="ARBA00022737"/>
    </source>
</evidence>
<feature type="domain" description="C2H2-type" evidence="11">
    <location>
        <begin position="35"/>
        <end position="62"/>
    </location>
</feature>
<gene>
    <name evidence="12" type="primary">Zscan22_3</name>
    <name evidence="12" type="ORF">PSIHAE_R15299</name>
</gene>
<evidence type="ECO:0000256" key="8">
    <source>
        <dbReference type="ARBA" id="ARBA00023163"/>
    </source>
</evidence>
<dbReference type="InterPro" id="IPR036236">
    <property type="entry name" value="Znf_C2H2_sf"/>
</dbReference>
<protein>
    <submittedName>
        <fullName evidence="12">ZSC22 protein</fullName>
    </submittedName>
</protein>
<sequence length="70" mass="8009">HTGEKPYACGDCGKTFTHRSNLTQHRCIHTGQKPFTCTNCGKSFSRRTHLTQHFRIHTGNQPTPRDTEIQ</sequence>
<comment type="subcellular location">
    <subcellularLocation>
        <location evidence="1">Nucleus</location>
    </subcellularLocation>
</comment>
<feature type="non-terminal residue" evidence="12">
    <location>
        <position position="70"/>
    </location>
</feature>
<dbReference type="Pfam" id="PF00096">
    <property type="entry name" value="zf-C2H2"/>
    <property type="match status" value="2"/>
</dbReference>
<dbReference type="PANTHER" id="PTHR23235">
    <property type="entry name" value="KRUEPPEL-LIKE TRANSCRIPTION FACTOR"/>
    <property type="match status" value="1"/>
</dbReference>
<evidence type="ECO:0000256" key="7">
    <source>
        <dbReference type="ARBA" id="ARBA00023125"/>
    </source>
</evidence>
<evidence type="ECO:0000256" key="2">
    <source>
        <dbReference type="ARBA" id="ARBA00022723"/>
    </source>
</evidence>
<evidence type="ECO:0000256" key="6">
    <source>
        <dbReference type="ARBA" id="ARBA00023015"/>
    </source>
</evidence>
<dbReference type="PROSITE" id="PS00028">
    <property type="entry name" value="ZINC_FINGER_C2H2_1"/>
    <property type="match status" value="2"/>
</dbReference>
<dbReference type="SUPFAM" id="SSF57667">
    <property type="entry name" value="beta-beta-alpha zinc fingers"/>
    <property type="match status" value="1"/>
</dbReference>
<dbReference type="GO" id="GO:0000981">
    <property type="term" value="F:DNA-binding transcription factor activity, RNA polymerase II-specific"/>
    <property type="evidence" value="ECO:0007669"/>
    <property type="project" value="TreeGrafter"/>
</dbReference>
<dbReference type="InterPro" id="IPR013087">
    <property type="entry name" value="Znf_C2H2_type"/>
</dbReference>
<dbReference type="GO" id="GO:0005634">
    <property type="term" value="C:nucleus"/>
    <property type="evidence" value="ECO:0007669"/>
    <property type="project" value="UniProtKB-SubCell"/>
</dbReference>
<name>A0A7K9CPF3_9PICI</name>
<keyword evidence="4 10" id="KW-0863">Zinc-finger</keyword>